<dbReference type="InterPro" id="IPR001270">
    <property type="entry name" value="ClpA/B"/>
</dbReference>
<dbReference type="Gene3D" id="3.40.50.300">
    <property type="entry name" value="P-loop containing nucleotide triphosphate hydrolases"/>
    <property type="match status" value="1"/>
</dbReference>
<dbReference type="PANTHER" id="PTHR10760:SF2">
    <property type="entry name" value="LD13476P-RELATED"/>
    <property type="match status" value="1"/>
</dbReference>
<keyword evidence="2" id="KW-0472">Membrane</keyword>
<gene>
    <name evidence="4" type="ORF">g.7650</name>
</gene>
<dbReference type="GO" id="GO:0016887">
    <property type="term" value="F:ATP hydrolysis activity"/>
    <property type="evidence" value="ECO:0007669"/>
    <property type="project" value="InterPro"/>
</dbReference>
<dbReference type="SUPFAM" id="SSF52540">
    <property type="entry name" value="P-loop containing nucleoside triphosphate hydrolases"/>
    <property type="match status" value="1"/>
</dbReference>
<evidence type="ECO:0000313" key="4">
    <source>
        <dbReference type="EMBL" id="JAS40854.1"/>
    </source>
</evidence>
<keyword evidence="2" id="KW-0812">Transmembrane</keyword>
<evidence type="ECO:0000259" key="3">
    <source>
        <dbReference type="Pfam" id="PF21376"/>
    </source>
</evidence>
<accession>A0A1B6ESA1</accession>
<sequence>MLFYKWHVLSVVVLYCFYTVNCIIDPLSLGLLATITSMYLWMSENKSSIGGKVVKYVGQKVGYYEGCEDYWIPSNIHNLEYEMKSAVFGQPLALDIIISAMRNHLRTGGEPDKPLMLSFHGSPGTGKNFIAQLILKNMFRMGAKSDYTIFFRSSIDFPLKSNIDQYKKDIVTKIQEKVYECHRSIFVFDEVEKMPDGLLEVLSGFVKIGVNGKFDFRKSIFILLSNIGSDILLSETLKEVKYNGGFREDINAVELGKMLAVSSFNNEGGLQKTGLVKNLCISYYVPFLPLESHHVIQCLKREVARLHQVMSAELVDQVLEAITFKPEWLPVFSAGGCKGIREIAEMLIERELRRKRKLEHNT</sequence>
<dbReference type="GO" id="GO:0005524">
    <property type="term" value="F:ATP binding"/>
    <property type="evidence" value="ECO:0007669"/>
    <property type="project" value="InterPro"/>
</dbReference>
<feature type="transmembrane region" description="Helical" evidence="2">
    <location>
        <begin position="12"/>
        <end position="42"/>
    </location>
</feature>
<dbReference type="InterPro" id="IPR027417">
    <property type="entry name" value="P-loop_NTPase"/>
</dbReference>
<dbReference type="InterPro" id="IPR049337">
    <property type="entry name" value="TOR1A_C"/>
</dbReference>
<dbReference type="CDD" id="cd00009">
    <property type="entry name" value="AAA"/>
    <property type="match status" value="1"/>
</dbReference>
<evidence type="ECO:0000256" key="2">
    <source>
        <dbReference type="SAM" id="Phobius"/>
    </source>
</evidence>
<dbReference type="EMBL" id="GECZ01028915">
    <property type="protein sequence ID" value="JAS40854.1"/>
    <property type="molecule type" value="Transcribed_RNA"/>
</dbReference>
<feature type="domain" description="Torsin-1A C-terminal" evidence="3">
    <location>
        <begin position="290"/>
        <end position="341"/>
    </location>
</feature>
<dbReference type="Pfam" id="PF06309">
    <property type="entry name" value="Torsin"/>
    <property type="match status" value="1"/>
</dbReference>
<dbReference type="GO" id="GO:0012505">
    <property type="term" value="C:endomembrane system"/>
    <property type="evidence" value="ECO:0007669"/>
    <property type="project" value="UniProtKB-ARBA"/>
</dbReference>
<proteinExistence type="inferred from homology"/>
<comment type="similarity">
    <text evidence="1">Belongs to the ClpA/ClpB family. Torsin subfamily.</text>
</comment>
<evidence type="ECO:0000256" key="1">
    <source>
        <dbReference type="ARBA" id="ARBA00006235"/>
    </source>
</evidence>
<organism evidence="4">
    <name type="scientific">Cuerna arida</name>
    <dbReference type="NCBI Taxonomy" id="1464854"/>
    <lineage>
        <taxon>Eukaryota</taxon>
        <taxon>Metazoa</taxon>
        <taxon>Ecdysozoa</taxon>
        <taxon>Arthropoda</taxon>
        <taxon>Hexapoda</taxon>
        <taxon>Insecta</taxon>
        <taxon>Pterygota</taxon>
        <taxon>Neoptera</taxon>
        <taxon>Paraneoptera</taxon>
        <taxon>Hemiptera</taxon>
        <taxon>Auchenorrhyncha</taxon>
        <taxon>Membracoidea</taxon>
        <taxon>Cicadellidae</taxon>
        <taxon>Cicadellinae</taxon>
        <taxon>Proconiini</taxon>
        <taxon>Cuerna</taxon>
    </lineage>
</organism>
<name>A0A1B6ESA1_9HEMI</name>
<dbReference type="PANTHER" id="PTHR10760">
    <property type="entry name" value="TORSIN"/>
    <property type="match status" value="1"/>
</dbReference>
<keyword evidence="2" id="KW-1133">Transmembrane helix</keyword>
<dbReference type="AlphaFoldDB" id="A0A1B6ESA1"/>
<dbReference type="GO" id="GO:0005737">
    <property type="term" value="C:cytoplasm"/>
    <property type="evidence" value="ECO:0007669"/>
    <property type="project" value="UniProtKB-ARBA"/>
</dbReference>
<dbReference type="InterPro" id="IPR010448">
    <property type="entry name" value="Torsin"/>
</dbReference>
<dbReference type="PRINTS" id="PR00300">
    <property type="entry name" value="CLPPROTEASEA"/>
</dbReference>
<dbReference type="Pfam" id="PF21376">
    <property type="entry name" value="TOR1A_C"/>
    <property type="match status" value="1"/>
</dbReference>
<protein>
    <recommendedName>
        <fullName evidence="3">Torsin-1A C-terminal domain-containing protein</fullName>
    </recommendedName>
</protein>
<reference evidence="4" key="1">
    <citation type="submission" date="2015-11" db="EMBL/GenBank/DDBJ databases">
        <title>De novo transcriptome assembly of four potential Pierce s Disease insect vectors from Arizona vineyards.</title>
        <authorList>
            <person name="Tassone E.E."/>
        </authorList>
    </citation>
    <scope>NUCLEOTIDE SEQUENCE</scope>
</reference>